<dbReference type="Pfam" id="PF09297">
    <property type="entry name" value="Zn_ribbon_NUD"/>
    <property type="match status" value="1"/>
</dbReference>
<evidence type="ECO:0000256" key="4">
    <source>
        <dbReference type="ARBA" id="ARBA00022833"/>
    </source>
</evidence>
<dbReference type="InterPro" id="IPR000086">
    <property type="entry name" value="NUDIX_hydrolase_dom"/>
</dbReference>
<keyword evidence="7 9" id="KW-0464">Manganese</keyword>
<protein>
    <recommendedName>
        <fullName evidence="9">NAD-capped RNA hydrolase NudC</fullName>
        <shortName evidence="9">DeNADding enzyme NudC</shortName>
        <ecNumber evidence="9">3.6.1.-</ecNumber>
    </recommendedName>
    <alternativeName>
        <fullName evidence="9">NADH pyrophosphatase</fullName>
        <ecNumber evidence="9">3.6.1.22</ecNumber>
    </alternativeName>
</protein>
<evidence type="ECO:0000256" key="9">
    <source>
        <dbReference type="HAMAP-Rule" id="MF_00297"/>
    </source>
</evidence>
<dbReference type="InterPro" id="IPR020084">
    <property type="entry name" value="NUDIX_hydrolase_CS"/>
</dbReference>
<dbReference type="AlphaFoldDB" id="A0A5Q0TAB4"/>
<keyword evidence="6 9" id="KW-0520">NAD</keyword>
<dbReference type="GO" id="GO:0019677">
    <property type="term" value="P:NAD+ catabolic process"/>
    <property type="evidence" value="ECO:0007669"/>
    <property type="project" value="TreeGrafter"/>
</dbReference>
<feature type="binding site" evidence="9">
    <location>
        <position position="101"/>
    </location>
    <ligand>
        <name>Zn(2+)</name>
        <dbReference type="ChEBI" id="CHEBI:29105"/>
    </ligand>
</feature>
<dbReference type="InterPro" id="IPR050241">
    <property type="entry name" value="NAD-cap_RNA_hydrolase_NudC"/>
</dbReference>
<dbReference type="InterPro" id="IPR020476">
    <property type="entry name" value="Nudix_hydrolase"/>
</dbReference>
<dbReference type="RefSeq" id="WP_153445665.1">
    <property type="nucleotide sequence ID" value="NZ_CP045699.1"/>
</dbReference>
<dbReference type="Gene3D" id="3.90.79.20">
    <property type="match status" value="1"/>
</dbReference>
<dbReference type="EC" id="3.6.1.22" evidence="9"/>
<dbReference type="Proteomes" id="UP000348942">
    <property type="component" value="Chromosome 1"/>
</dbReference>
<dbReference type="GO" id="GO:0030145">
    <property type="term" value="F:manganese ion binding"/>
    <property type="evidence" value="ECO:0007669"/>
    <property type="project" value="UniProtKB-UniRule"/>
</dbReference>
<dbReference type="GO" id="GO:0005829">
    <property type="term" value="C:cytosol"/>
    <property type="evidence" value="ECO:0007669"/>
    <property type="project" value="TreeGrafter"/>
</dbReference>
<evidence type="ECO:0000256" key="5">
    <source>
        <dbReference type="ARBA" id="ARBA00022842"/>
    </source>
</evidence>
<keyword evidence="4 9" id="KW-0862">Zinc</keyword>
<feature type="binding site" evidence="9">
    <location>
        <position position="116"/>
    </location>
    <ligand>
        <name>Zn(2+)</name>
        <dbReference type="ChEBI" id="CHEBI:29105"/>
    </ligand>
</feature>
<accession>A0A5Q0TAB4</accession>
<evidence type="ECO:0000256" key="7">
    <source>
        <dbReference type="ARBA" id="ARBA00023211"/>
    </source>
</evidence>
<feature type="short sequence motif" description="Nudix box" evidence="9">
    <location>
        <begin position="159"/>
        <end position="180"/>
    </location>
</feature>
<feature type="binding site" evidence="9">
    <location>
        <position position="98"/>
    </location>
    <ligand>
        <name>Zn(2+)</name>
        <dbReference type="ChEBI" id="CHEBI:29105"/>
    </ligand>
</feature>
<dbReference type="GO" id="GO:0035529">
    <property type="term" value="F:NADH pyrophosphatase activity"/>
    <property type="evidence" value="ECO:0007669"/>
    <property type="project" value="TreeGrafter"/>
</dbReference>
<dbReference type="PANTHER" id="PTHR42904:SF6">
    <property type="entry name" value="NAD-CAPPED RNA HYDROLASE NUDT12"/>
    <property type="match status" value="1"/>
</dbReference>
<dbReference type="Gene3D" id="3.90.79.10">
    <property type="entry name" value="Nucleoside Triphosphate Pyrophosphohydrolase"/>
    <property type="match status" value="1"/>
</dbReference>
<evidence type="ECO:0000256" key="2">
    <source>
        <dbReference type="ARBA" id="ARBA00022723"/>
    </source>
</evidence>
<comment type="cofactor">
    <cofactor evidence="9">
        <name>Zn(2+)</name>
        <dbReference type="ChEBI" id="CHEBI:29105"/>
    </cofactor>
    <text evidence="9">Binds 1 zinc ion per subunit.</text>
</comment>
<keyword evidence="3 9" id="KW-0378">Hydrolase</keyword>
<feature type="binding site" evidence="9">
    <location>
        <position position="219"/>
    </location>
    <ligand>
        <name>a divalent metal cation</name>
        <dbReference type="ChEBI" id="CHEBI:60240"/>
        <label>1</label>
    </ligand>
</feature>
<evidence type="ECO:0000256" key="3">
    <source>
        <dbReference type="ARBA" id="ARBA00022801"/>
    </source>
</evidence>
<dbReference type="InterPro" id="IPR015376">
    <property type="entry name" value="Znr_NADH_PPase"/>
</dbReference>
<keyword evidence="12" id="KW-1185">Reference proteome</keyword>
<dbReference type="NCBIfam" id="NF001299">
    <property type="entry name" value="PRK00241.1"/>
    <property type="match status" value="1"/>
</dbReference>
<dbReference type="GO" id="GO:0110153">
    <property type="term" value="F:RNA NAD-cap (NMN-forming) hydrolase activity"/>
    <property type="evidence" value="ECO:0007669"/>
    <property type="project" value="RHEA"/>
</dbReference>
<gene>
    <name evidence="9 11" type="primary">nudC</name>
    <name evidence="11" type="ORF">GFB47_00555</name>
</gene>
<evidence type="ECO:0000313" key="11">
    <source>
        <dbReference type="EMBL" id="QGA64043.1"/>
    </source>
</evidence>
<dbReference type="PRINTS" id="PR00502">
    <property type="entry name" value="NUDIXFAMILY"/>
</dbReference>
<feature type="binding site" evidence="9">
    <location>
        <begin position="192"/>
        <end position="199"/>
    </location>
    <ligand>
        <name>substrate</name>
    </ligand>
</feature>
<dbReference type="GO" id="GO:0000210">
    <property type="term" value="F:NAD+ diphosphatase activity"/>
    <property type="evidence" value="ECO:0007669"/>
    <property type="project" value="UniProtKB-UniRule"/>
</dbReference>
<name>A0A5Q0TAB4_9VIBR</name>
<comment type="similarity">
    <text evidence="1 9">Belongs to the Nudix hydrolase family. NudC subfamily.</text>
</comment>
<comment type="caution">
    <text evidence="9">Lacks conserved residue(s) required for the propagation of feature annotation.</text>
</comment>
<dbReference type="PROSITE" id="PS51462">
    <property type="entry name" value="NUDIX"/>
    <property type="match status" value="1"/>
</dbReference>
<evidence type="ECO:0000313" key="12">
    <source>
        <dbReference type="Proteomes" id="UP000348942"/>
    </source>
</evidence>
<reference evidence="11 12" key="1">
    <citation type="submission" date="2019-10" db="EMBL/GenBank/DDBJ databases">
        <title>Vibrio sp. nov., isolated from Coralline algae surface.</title>
        <authorList>
            <person name="Geng Y."/>
            <person name="Zhang X."/>
        </authorList>
    </citation>
    <scope>NUCLEOTIDE SEQUENCE [LARGE SCALE GENOMIC DNA]</scope>
    <source>
        <strain evidence="11 12">SM1977</strain>
    </source>
</reference>
<comment type="catalytic activity">
    <reaction evidence="9">
        <text>NAD(+) + H2O = beta-nicotinamide D-ribonucleotide + AMP + 2 H(+)</text>
        <dbReference type="Rhea" id="RHEA:11800"/>
        <dbReference type="ChEBI" id="CHEBI:14649"/>
        <dbReference type="ChEBI" id="CHEBI:15377"/>
        <dbReference type="ChEBI" id="CHEBI:15378"/>
        <dbReference type="ChEBI" id="CHEBI:57540"/>
        <dbReference type="ChEBI" id="CHEBI:456215"/>
        <dbReference type="EC" id="3.6.1.22"/>
    </reaction>
</comment>
<comment type="subunit">
    <text evidence="9">Homodimer.</text>
</comment>
<feature type="binding site" evidence="9">
    <location>
        <position position="158"/>
    </location>
    <ligand>
        <name>a divalent metal cation</name>
        <dbReference type="ChEBI" id="CHEBI:60240"/>
        <label>1</label>
    </ligand>
</feature>
<feature type="binding site" evidence="9">
    <location>
        <position position="124"/>
    </location>
    <ligand>
        <name>substrate</name>
    </ligand>
</feature>
<dbReference type="EC" id="3.6.1.-" evidence="9"/>
<feature type="binding site" evidence="9">
    <location>
        <position position="119"/>
    </location>
    <ligand>
        <name>Zn(2+)</name>
        <dbReference type="ChEBI" id="CHEBI:29105"/>
    </ligand>
</feature>
<dbReference type="GO" id="GO:0008270">
    <property type="term" value="F:zinc ion binding"/>
    <property type="evidence" value="ECO:0007669"/>
    <property type="project" value="UniProtKB-UniRule"/>
</dbReference>
<comment type="cofactor">
    <cofactor evidence="9">
        <name>Mg(2+)</name>
        <dbReference type="ChEBI" id="CHEBI:18420"/>
    </cofactor>
    <cofactor evidence="9">
        <name>Mn(2+)</name>
        <dbReference type="ChEBI" id="CHEBI:29035"/>
    </cofactor>
    <text evidence="9">Divalent metal cations. Mg(2+) or Mn(2+).</text>
</comment>
<evidence type="ECO:0000259" key="10">
    <source>
        <dbReference type="PROSITE" id="PS51462"/>
    </source>
</evidence>
<dbReference type="EMBL" id="CP045699">
    <property type="protein sequence ID" value="QGA64043.1"/>
    <property type="molecule type" value="Genomic_DNA"/>
</dbReference>
<dbReference type="Pfam" id="PF00293">
    <property type="entry name" value="NUDIX"/>
    <property type="match status" value="1"/>
</dbReference>
<dbReference type="CDD" id="cd03429">
    <property type="entry name" value="NUDIX_NADH_pyrophosphatase_Nudt13"/>
    <property type="match status" value="1"/>
</dbReference>
<feature type="binding site" evidence="9">
    <location>
        <position position="178"/>
    </location>
    <ligand>
        <name>a divalent metal cation</name>
        <dbReference type="ChEBI" id="CHEBI:60240"/>
        <label>3</label>
    </ligand>
</feature>
<sequence length="257" mass="29008">MLNKYQKVYWCIVDGSEIHFPTQNLPYCTAEELAIPLEQAISIGTYLNKPCYWVNASELDAVLEMTPLRELLPQPEALFLIASRAVQFGHMYASQRFCSYCGGRNHLNHNQIAMQCSDCRTLHYPRIFPSIIVAIQKDNQILLANHARHKGGMYTVIAGFVEVGETLEQCVAREIKEETGIEVKNIRYFGSQPWAFPSSMMMAFLADHASGEIKVDKTELAAADWFDKQSLPPIAPKGTIARALIEHVLECDITEQK</sequence>
<dbReference type="InterPro" id="IPR049734">
    <property type="entry name" value="NudC-like_C"/>
</dbReference>
<keyword evidence="2 9" id="KW-0479">Metal-binding</keyword>
<dbReference type="InterPro" id="IPR022925">
    <property type="entry name" value="RNA_Hydrolase_NudC"/>
</dbReference>
<dbReference type="PANTHER" id="PTHR42904">
    <property type="entry name" value="NUDIX HYDROLASE, NUDC SUBFAMILY"/>
    <property type="match status" value="1"/>
</dbReference>
<feature type="binding site" evidence="9">
    <location>
        <position position="69"/>
    </location>
    <ligand>
        <name>substrate</name>
    </ligand>
</feature>
<evidence type="ECO:0000256" key="6">
    <source>
        <dbReference type="ARBA" id="ARBA00023027"/>
    </source>
</evidence>
<proteinExistence type="inferred from homology"/>
<dbReference type="SUPFAM" id="SSF55811">
    <property type="entry name" value="Nudix"/>
    <property type="match status" value="1"/>
</dbReference>
<feature type="binding site" evidence="9">
    <location>
        <position position="174"/>
    </location>
    <ligand>
        <name>a divalent metal cation</name>
        <dbReference type="ChEBI" id="CHEBI:60240"/>
        <label>2</label>
    </ligand>
</feature>
<feature type="binding site" evidence="9">
    <location>
        <position position="241"/>
    </location>
    <ligand>
        <name>substrate</name>
    </ligand>
</feature>
<evidence type="ECO:0000256" key="8">
    <source>
        <dbReference type="ARBA" id="ARBA00023679"/>
    </source>
</evidence>
<evidence type="ECO:0000256" key="1">
    <source>
        <dbReference type="ARBA" id="ARBA00009595"/>
    </source>
</evidence>
<comment type="catalytic activity">
    <reaction evidence="9">
        <text>NADH + H2O = reduced beta-nicotinamide D-ribonucleotide + AMP + 2 H(+)</text>
        <dbReference type="Rhea" id="RHEA:48868"/>
        <dbReference type="ChEBI" id="CHEBI:15377"/>
        <dbReference type="ChEBI" id="CHEBI:15378"/>
        <dbReference type="ChEBI" id="CHEBI:57945"/>
        <dbReference type="ChEBI" id="CHEBI:90832"/>
        <dbReference type="ChEBI" id="CHEBI:456215"/>
        <dbReference type="EC" id="3.6.1.22"/>
    </reaction>
</comment>
<organism evidence="11 12">
    <name type="scientific">Vibrio algicola</name>
    <dbReference type="NCBI Taxonomy" id="2662262"/>
    <lineage>
        <taxon>Bacteria</taxon>
        <taxon>Pseudomonadati</taxon>
        <taxon>Pseudomonadota</taxon>
        <taxon>Gammaproteobacteria</taxon>
        <taxon>Vibrionales</taxon>
        <taxon>Vibrionaceae</taxon>
        <taxon>Vibrio</taxon>
    </lineage>
</organism>
<dbReference type="InterPro" id="IPR015797">
    <property type="entry name" value="NUDIX_hydrolase-like_dom_sf"/>
</dbReference>
<dbReference type="FunFam" id="3.90.79.10:FF:000004">
    <property type="entry name" value="NADH pyrophosphatase"/>
    <property type="match status" value="1"/>
</dbReference>
<feature type="binding site" evidence="9">
    <location>
        <position position="174"/>
    </location>
    <ligand>
        <name>a divalent metal cation</name>
        <dbReference type="ChEBI" id="CHEBI:60240"/>
        <label>3</label>
    </ligand>
</feature>
<comment type="catalytic activity">
    <reaction evidence="8">
        <text>a 5'-end NAD(+)-phospho-ribonucleoside in mRNA + H2O = a 5'-end phospho-adenosine-phospho-ribonucleoside in mRNA + beta-nicotinamide D-ribonucleotide + 2 H(+)</text>
        <dbReference type="Rhea" id="RHEA:60876"/>
        <dbReference type="Rhea" id="RHEA-COMP:15698"/>
        <dbReference type="Rhea" id="RHEA-COMP:15719"/>
        <dbReference type="ChEBI" id="CHEBI:14649"/>
        <dbReference type="ChEBI" id="CHEBI:15377"/>
        <dbReference type="ChEBI" id="CHEBI:15378"/>
        <dbReference type="ChEBI" id="CHEBI:144029"/>
        <dbReference type="ChEBI" id="CHEBI:144051"/>
    </reaction>
    <physiologicalReaction direction="left-to-right" evidence="8">
        <dbReference type="Rhea" id="RHEA:60877"/>
    </physiologicalReaction>
</comment>
<keyword evidence="5 9" id="KW-0460">Magnesium</keyword>
<dbReference type="PROSITE" id="PS00893">
    <property type="entry name" value="NUDIX_BOX"/>
    <property type="match status" value="1"/>
</dbReference>
<feature type="binding site" evidence="9">
    <location>
        <position position="219"/>
    </location>
    <ligand>
        <name>a divalent metal cation</name>
        <dbReference type="ChEBI" id="CHEBI:60240"/>
        <label>3</label>
    </ligand>
</feature>
<comment type="function">
    <text evidence="9">mRNA decapping enzyme that specifically removes the nicotinamide adenine dinucleotide (NAD) cap from a subset of mRNAs by hydrolyzing the diphosphate linkage to produce nicotinamide mononucleotide (NMN) and 5' monophosphate mRNA. The NAD-cap is present at the 5'-end of some mRNAs and stabilizes RNA against 5'-processing. Has preference for mRNAs with a 5'-end purine. Catalyzes the hydrolysis of a broad range of dinucleotide pyrophosphates.</text>
</comment>
<dbReference type="GO" id="GO:0000287">
    <property type="term" value="F:magnesium ion binding"/>
    <property type="evidence" value="ECO:0007669"/>
    <property type="project" value="UniProtKB-UniRule"/>
</dbReference>
<dbReference type="GO" id="GO:0006742">
    <property type="term" value="P:NADP+ catabolic process"/>
    <property type="evidence" value="ECO:0007669"/>
    <property type="project" value="TreeGrafter"/>
</dbReference>
<feature type="domain" description="Nudix hydrolase" evidence="10">
    <location>
        <begin position="125"/>
        <end position="248"/>
    </location>
</feature>
<dbReference type="HAMAP" id="MF_00297">
    <property type="entry name" value="Nudix_NudC"/>
    <property type="match status" value="1"/>
</dbReference>
<feature type="binding site" evidence="9">
    <location>
        <position position="178"/>
    </location>
    <ligand>
        <name>a divalent metal cation</name>
        <dbReference type="ChEBI" id="CHEBI:60240"/>
        <label>1</label>
    </ligand>
</feature>